<dbReference type="GO" id="GO:0006508">
    <property type="term" value="P:proteolysis"/>
    <property type="evidence" value="ECO:0007669"/>
    <property type="project" value="InterPro"/>
</dbReference>
<dbReference type="Proteomes" id="UP000092177">
    <property type="component" value="Chromosome 10"/>
</dbReference>
<reference evidence="3" key="3">
    <citation type="submission" date="2016-02" db="EMBL/GenBank/DDBJ databases">
        <title>Resequencing and annotation of the Colletotrichum higginsianum genome.</title>
        <authorList>
            <person name="O'Connell R."/>
            <person name="Zambounis A."/>
            <person name="Thon M."/>
            <person name="Dallery J.-F."/>
        </authorList>
    </citation>
    <scope>NUCLEOTIDE SEQUENCE [LARGE SCALE GENOMIC DNA]</scope>
    <source>
        <strain evidence="3">IMI 349063</strain>
    </source>
</reference>
<dbReference type="EMBL" id="CACQ02002525">
    <property type="protein sequence ID" value="CCF37571.1"/>
    <property type="molecule type" value="Genomic_DNA"/>
</dbReference>
<proteinExistence type="predicted"/>
<name>H1VBG8_COLHI</name>
<reference evidence="4" key="2">
    <citation type="journal article" date="2012" name="Nat. Genet.">
        <title>Lifestyle transitions in plant pathogenic Colletotrichum fungi deciphered by genome and transcriptome analyses.</title>
        <authorList>
            <person name="O'Connell R.J."/>
            <person name="Thon M.R."/>
            <person name="Hacquard S."/>
            <person name="Amyotte S.G."/>
            <person name="Kleemann J."/>
            <person name="Torres M.F."/>
            <person name="Damm U."/>
            <person name="Buiate E.A."/>
            <person name="Epstein L."/>
            <person name="Alkan N."/>
            <person name="Altmueller J."/>
            <person name="Alvarado-Balderrama L."/>
            <person name="Bauser C.A."/>
            <person name="Becker C."/>
            <person name="Birren B.W."/>
            <person name="Chen Z."/>
            <person name="Choi J."/>
            <person name="Crouch J.A."/>
            <person name="Duvick J.P."/>
            <person name="Farman M.A."/>
            <person name="Gan P."/>
            <person name="Heiman D."/>
            <person name="Henrissat B."/>
            <person name="Howard R.J."/>
            <person name="Kabbage M."/>
            <person name="Koch C."/>
            <person name="Kracher B."/>
            <person name="Kubo Y."/>
            <person name="Law A.D."/>
            <person name="Lebrun M.-H."/>
            <person name="Lee Y.-H."/>
            <person name="Miyara I."/>
            <person name="Moore N."/>
            <person name="Neumann U."/>
            <person name="Nordstroem K."/>
            <person name="Panaccione D.G."/>
            <person name="Panstruga R."/>
            <person name="Place M."/>
            <person name="Proctor R.H."/>
            <person name="Prusky D."/>
            <person name="Rech G."/>
            <person name="Reinhardt R."/>
            <person name="Rollins J.A."/>
            <person name="Rounsley S."/>
            <person name="Schardl C.L."/>
            <person name="Schwartz D.C."/>
            <person name="Shenoy N."/>
            <person name="Shirasu K."/>
            <person name="Sikhakolli U.R."/>
            <person name="Stueber K."/>
            <person name="Sukno S.A."/>
            <person name="Sweigard J.A."/>
            <person name="Takano Y."/>
            <person name="Takahara H."/>
            <person name="Trail F."/>
            <person name="van der Does H.C."/>
            <person name="Voll L.M."/>
            <person name="Will I."/>
            <person name="Young S."/>
            <person name="Zeng Q."/>
            <person name="Zhang J."/>
            <person name="Zhou S."/>
            <person name="Dickman M.B."/>
            <person name="Schulze-Lefert P."/>
            <person name="Ver Loren van Themaat E."/>
            <person name="Ma L.-J."/>
            <person name="Vaillancourt L.J."/>
        </authorList>
    </citation>
    <scope>NUCLEOTIDE SEQUENCE [LARGE SCALE GENOMIC DNA]</scope>
    <source>
        <strain evidence="4">IMI 349063</strain>
    </source>
</reference>
<evidence type="ECO:0000256" key="1">
    <source>
        <dbReference type="SAM" id="SignalP"/>
    </source>
</evidence>
<dbReference type="RefSeq" id="XP_018150859.1">
    <property type="nucleotide sequence ID" value="XM_018308541.1"/>
</dbReference>
<keyword evidence="1" id="KW-0732">Signal</keyword>
<dbReference type="KEGG" id="chig:CH63R_13567"/>
<accession>H1VBG8</accession>
<organism evidence="2 4">
    <name type="scientific">Colletotrichum higginsianum (strain IMI 349063)</name>
    <name type="common">Crucifer anthracnose fungus</name>
    <dbReference type="NCBI Taxonomy" id="759273"/>
    <lineage>
        <taxon>Eukaryota</taxon>
        <taxon>Fungi</taxon>
        <taxon>Dikarya</taxon>
        <taxon>Ascomycota</taxon>
        <taxon>Pezizomycotina</taxon>
        <taxon>Sordariomycetes</taxon>
        <taxon>Hypocreomycetidae</taxon>
        <taxon>Glomerellales</taxon>
        <taxon>Glomerellaceae</taxon>
        <taxon>Colletotrichum</taxon>
        <taxon>Colletotrichum destructivum species complex</taxon>
    </lineage>
</organism>
<sequence>MTYFHLLLWLVIFSWSSTAQLRRRDPGLAEYIIYPKEEAAKGDLDVFHQTLEKLAGISNIETIIDDGGDSPFSWRASLTSEQLNEVENHPVVFATQVNKPTVFNPDPELDTNLRHSSIKPSRAKRATVSRTPIADNDMLDLRMASTPPGQDLVENYVSEDSAGAGITVYILEFDAVMFHKELFPPYSSVTRRQIDADESLLTNERRKKSLTQHGTCVATKVAGKTTGPASQANLVLVRPGLETFSVFKAYESIRDDIKKNRLQGKAIITTSIQLFPEKGATKQQIKSLFSTHRRLVGQIIKLDVPINMFDDTHKVLRSVEFEENGSKPHFL</sequence>
<reference evidence="5" key="4">
    <citation type="journal article" date="2017" name="BMC Genomics">
        <title>Gapless genome assembly of Colletotrichum higginsianum reveals chromosome structure and association of transposable elements with secondary metabolite gene clusters.</title>
        <authorList>
            <person name="Dallery J.-F."/>
            <person name="Lapalu N."/>
            <person name="Zampounis A."/>
            <person name="Pigne S."/>
            <person name="Luyten I."/>
            <person name="Amselem J."/>
            <person name="Wittenberg A.H.J."/>
            <person name="Zhou S."/>
            <person name="de Queiroz M.V."/>
            <person name="Robin G.P."/>
            <person name="Auger A."/>
            <person name="Hainaut M."/>
            <person name="Henrissat B."/>
            <person name="Kim K.-T."/>
            <person name="Lee Y.-H."/>
            <person name="Lespinet O."/>
            <person name="Schwartz D.C."/>
            <person name="Thon M.R."/>
            <person name="O'Connell R.J."/>
        </authorList>
    </citation>
    <scope>NUCLEOTIDE SEQUENCE [LARGE SCALE GENOMIC DNA]</scope>
    <source>
        <strain evidence="5">IMI 349063</strain>
    </source>
</reference>
<evidence type="ECO:0000313" key="4">
    <source>
        <dbReference type="Proteomes" id="UP000007174"/>
    </source>
</evidence>
<dbReference type="InterPro" id="IPR036852">
    <property type="entry name" value="Peptidase_S8/S53_dom_sf"/>
</dbReference>
<dbReference type="eggNOG" id="KOG1153">
    <property type="taxonomic scope" value="Eukaryota"/>
</dbReference>
<feature type="chain" id="PRO_5010497637" evidence="1">
    <location>
        <begin position="20"/>
        <end position="331"/>
    </location>
</feature>
<gene>
    <name evidence="2" type="ORF">CH063_08869</name>
    <name evidence="3" type="ORF">CH63R_13567</name>
</gene>
<dbReference type="GO" id="GO:0004252">
    <property type="term" value="F:serine-type endopeptidase activity"/>
    <property type="evidence" value="ECO:0007669"/>
    <property type="project" value="InterPro"/>
</dbReference>
<dbReference type="EMBL" id="LTAN01000010">
    <property type="protein sequence ID" value="OBR02341.1"/>
    <property type="molecule type" value="Genomic_DNA"/>
</dbReference>
<dbReference type="HOGENOM" id="CLU_839406_0_0_1"/>
<dbReference type="GeneID" id="28872648"/>
<dbReference type="VEuPathDB" id="FungiDB:CH63R_13567"/>
<protein>
    <submittedName>
        <fullName evidence="3">Exo-beta-glucanase</fullName>
    </submittedName>
</protein>
<dbReference type="Proteomes" id="UP000007174">
    <property type="component" value="Unassembled WGS sequence"/>
</dbReference>
<keyword evidence="5" id="KW-1185">Reference proteome</keyword>
<feature type="signal peptide" evidence="1">
    <location>
        <begin position="1"/>
        <end position="19"/>
    </location>
</feature>
<evidence type="ECO:0000313" key="5">
    <source>
        <dbReference type="Proteomes" id="UP000092177"/>
    </source>
</evidence>
<evidence type="ECO:0000313" key="3">
    <source>
        <dbReference type="EMBL" id="OBR02341.1"/>
    </source>
</evidence>
<reference evidence="2" key="1">
    <citation type="submission" date="2011-12" db="EMBL/GenBank/DDBJ databases">
        <title>The genome sequence of Colletotrichum higginsianum IMI 34906.</title>
        <authorList>
            <person name="Ma L.-J."/>
            <person name="O'Connell R."/>
            <person name="van Themaat E.V.L."/>
            <person name="Stueber K."/>
            <person name="Young S.K."/>
            <person name="Zeng Q."/>
            <person name="Gargeya S."/>
            <person name="Fitzgerald M."/>
            <person name="Haas B."/>
            <person name="Abouelleil A."/>
            <person name="Alvarado L."/>
            <person name="Arachchi H.M."/>
            <person name="Berlin A."/>
            <person name="Chapman S.B."/>
            <person name="Gearin G."/>
            <person name="Goldberg J."/>
            <person name="Griggs A."/>
            <person name="Gujja S."/>
            <person name="Hansen M."/>
            <person name="Heiman D."/>
            <person name="Howarth C."/>
            <person name="Larimer J."/>
            <person name="Lui A."/>
            <person name="MacDonald P.J.P."/>
            <person name="McCowen C."/>
            <person name="Montmayeur A."/>
            <person name="Murphy C."/>
            <person name="Neiman D."/>
            <person name="Pearson M."/>
            <person name="Priest M."/>
            <person name="Roberts A."/>
            <person name="Saif S."/>
            <person name="Shea T."/>
            <person name="Sisk P."/>
            <person name="Stolte C."/>
            <person name="Sykes S."/>
            <person name="Wortman J."/>
            <person name="Nusbaum C."/>
            <person name="Birren B."/>
        </authorList>
    </citation>
    <scope>NUCLEOTIDE SEQUENCE [LARGE SCALE GENOMIC DNA]</scope>
    <source>
        <strain evidence="2">IMI 349063</strain>
    </source>
</reference>
<dbReference type="SUPFAM" id="SSF52743">
    <property type="entry name" value="Subtilisin-like"/>
    <property type="match status" value="1"/>
</dbReference>
<dbReference type="Gene3D" id="3.40.50.200">
    <property type="entry name" value="Peptidase S8/S53 domain"/>
    <property type="match status" value="1"/>
</dbReference>
<dbReference type="AlphaFoldDB" id="H1VBG8"/>
<evidence type="ECO:0000313" key="2">
    <source>
        <dbReference type="EMBL" id="CCF37571.1"/>
    </source>
</evidence>